<protein>
    <submittedName>
        <fullName evidence="1">Uncharacterized protein</fullName>
    </submittedName>
</protein>
<dbReference type="EMBL" id="JAVRJZ010000032">
    <property type="protein sequence ID" value="KAK2704125.1"/>
    <property type="molecule type" value="Genomic_DNA"/>
</dbReference>
<evidence type="ECO:0000313" key="1">
    <source>
        <dbReference type="EMBL" id="KAK2704125.1"/>
    </source>
</evidence>
<gene>
    <name evidence="1" type="ORF">QYM36_017573</name>
</gene>
<reference evidence="1" key="1">
    <citation type="submission" date="2023-07" db="EMBL/GenBank/DDBJ databases">
        <title>Chromosome-level genome assembly of Artemia franciscana.</title>
        <authorList>
            <person name="Jo E."/>
        </authorList>
    </citation>
    <scope>NUCLEOTIDE SEQUENCE</scope>
    <source>
        <tissue evidence="1">Whole body</tissue>
    </source>
</reference>
<proteinExistence type="predicted"/>
<organism evidence="1 2">
    <name type="scientific">Artemia franciscana</name>
    <name type="common">Brine shrimp</name>
    <name type="synonym">Artemia sanfranciscana</name>
    <dbReference type="NCBI Taxonomy" id="6661"/>
    <lineage>
        <taxon>Eukaryota</taxon>
        <taxon>Metazoa</taxon>
        <taxon>Ecdysozoa</taxon>
        <taxon>Arthropoda</taxon>
        <taxon>Crustacea</taxon>
        <taxon>Branchiopoda</taxon>
        <taxon>Anostraca</taxon>
        <taxon>Artemiidae</taxon>
        <taxon>Artemia</taxon>
    </lineage>
</organism>
<feature type="non-terminal residue" evidence="1">
    <location>
        <position position="1"/>
    </location>
</feature>
<dbReference type="Proteomes" id="UP001187531">
    <property type="component" value="Unassembled WGS sequence"/>
</dbReference>
<comment type="caution">
    <text evidence="1">The sequence shown here is derived from an EMBL/GenBank/DDBJ whole genome shotgun (WGS) entry which is preliminary data.</text>
</comment>
<feature type="non-terminal residue" evidence="1">
    <location>
        <position position="72"/>
    </location>
</feature>
<accession>A0AA88H3V7</accession>
<dbReference type="PANTHER" id="PTHR43977">
    <property type="entry name" value="STRUCTURAL MAINTENANCE OF CHROMOSOMES PROTEIN 3"/>
    <property type="match status" value="1"/>
</dbReference>
<name>A0AA88H3V7_ARTSF</name>
<dbReference type="Gene3D" id="3.40.50.300">
    <property type="entry name" value="P-loop containing nucleotide triphosphate hydrolases"/>
    <property type="match status" value="1"/>
</dbReference>
<sequence>YCDLIRKKRIVEADKAKIQDVILQLDEKKKQVLQQAWEKVNKDFGSIFNTLLPGTGAKLQPVEGQSVLDGLE</sequence>
<evidence type="ECO:0000313" key="2">
    <source>
        <dbReference type="Proteomes" id="UP001187531"/>
    </source>
</evidence>
<dbReference type="InterPro" id="IPR027417">
    <property type="entry name" value="P-loop_NTPase"/>
</dbReference>
<keyword evidence="2" id="KW-1185">Reference proteome</keyword>
<dbReference type="AlphaFoldDB" id="A0AA88H3V7"/>